<organism evidence="12 13">
    <name type="scientific">Thermodesulfatator autotrophicus</name>
    <dbReference type="NCBI Taxonomy" id="1795632"/>
    <lineage>
        <taxon>Bacteria</taxon>
        <taxon>Pseudomonadati</taxon>
        <taxon>Thermodesulfobacteriota</taxon>
        <taxon>Thermodesulfobacteria</taxon>
        <taxon>Thermodesulfobacteriales</taxon>
        <taxon>Thermodesulfatatoraceae</taxon>
        <taxon>Thermodesulfatator</taxon>
    </lineage>
</organism>
<dbReference type="Pfam" id="PF00708">
    <property type="entry name" value="Acylphosphatase"/>
    <property type="match status" value="1"/>
</dbReference>
<dbReference type="GO" id="GO:0003725">
    <property type="term" value="F:double-stranded RNA binding"/>
    <property type="evidence" value="ECO:0007669"/>
    <property type="project" value="InterPro"/>
</dbReference>
<dbReference type="InterPro" id="IPR041440">
    <property type="entry name" value="HypF_C"/>
</dbReference>
<evidence type="ECO:0000256" key="4">
    <source>
        <dbReference type="ARBA" id="ARBA00022723"/>
    </source>
</evidence>
<dbReference type="GO" id="GO:0003998">
    <property type="term" value="F:acylphosphatase activity"/>
    <property type="evidence" value="ECO:0007669"/>
    <property type="project" value="UniProtKB-EC"/>
</dbReference>
<dbReference type="InterPro" id="IPR017968">
    <property type="entry name" value="Acylphosphatase_CS"/>
</dbReference>
<dbReference type="InterPro" id="IPR011125">
    <property type="entry name" value="Znf_HypF"/>
</dbReference>
<dbReference type="Pfam" id="PF01300">
    <property type="entry name" value="Sua5_yciO_yrdC"/>
    <property type="match status" value="1"/>
</dbReference>
<evidence type="ECO:0000256" key="7">
    <source>
        <dbReference type="ARBA" id="ARBA00048220"/>
    </source>
</evidence>
<dbReference type="EMBL" id="LSFI01000051">
    <property type="protein sequence ID" value="OAG26910.1"/>
    <property type="molecule type" value="Genomic_DNA"/>
</dbReference>
<dbReference type="Gene3D" id="3.30.420.360">
    <property type="match status" value="1"/>
</dbReference>
<dbReference type="EC" id="6.2.-.-" evidence="8"/>
<evidence type="ECO:0000256" key="2">
    <source>
        <dbReference type="ARBA" id="ARBA00008097"/>
    </source>
</evidence>
<dbReference type="PANTHER" id="PTHR42959">
    <property type="entry name" value="CARBAMOYLTRANSFERASE"/>
    <property type="match status" value="1"/>
</dbReference>
<evidence type="ECO:0000313" key="12">
    <source>
        <dbReference type="EMBL" id="OAG26910.1"/>
    </source>
</evidence>
<dbReference type="STRING" id="1795632.TH606_09800"/>
<keyword evidence="6" id="KW-0862">Zinc</keyword>
<dbReference type="PROSITE" id="PS51163">
    <property type="entry name" value="YRDC"/>
    <property type="match status" value="1"/>
</dbReference>
<dbReference type="Gene3D" id="3.90.870.50">
    <property type="match status" value="1"/>
</dbReference>
<evidence type="ECO:0000256" key="5">
    <source>
        <dbReference type="ARBA" id="ARBA00022771"/>
    </source>
</evidence>
<dbReference type="PIRSF" id="PIRSF006256">
    <property type="entry name" value="CMPcnvr_hdrg_mat"/>
    <property type="match status" value="1"/>
</dbReference>
<dbReference type="InterPro" id="IPR017945">
    <property type="entry name" value="DHBP_synth_RibB-like_a/b_dom"/>
</dbReference>
<accession>A0A177E650</accession>
<evidence type="ECO:0000259" key="10">
    <source>
        <dbReference type="PROSITE" id="PS51160"/>
    </source>
</evidence>
<dbReference type="InterPro" id="IPR051060">
    <property type="entry name" value="Carbamoyltrans_HypF-like"/>
</dbReference>
<dbReference type="NCBIfam" id="TIGR00143">
    <property type="entry name" value="hypF"/>
    <property type="match status" value="1"/>
</dbReference>
<dbReference type="SUPFAM" id="SSF55821">
    <property type="entry name" value="YrdC/RibB"/>
    <property type="match status" value="1"/>
</dbReference>
<keyword evidence="13" id="KW-1185">Reference proteome</keyword>
<evidence type="ECO:0000256" key="3">
    <source>
        <dbReference type="ARBA" id="ARBA00022598"/>
    </source>
</evidence>
<dbReference type="GO" id="GO:0051604">
    <property type="term" value="P:protein maturation"/>
    <property type="evidence" value="ECO:0007669"/>
    <property type="project" value="TreeGrafter"/>
</dbReference>
<dbReference type="InterPro" id="IPR043129">
    <property type="entry name" value="ATPase_NBD"/>
</dbReference>
<feature type="active site" evidence="9">
    <location>
        <position position="40"/>
    </location>
</feature>
<gene>
    <name evidence="12" type="ORF">TH606_09800</name>
</gene>
<dbReference type="InterPro" id="IPR004421">
    <property type="entry name" value="Carbamoyltransferase_HypF"/>
</dbReference>
<dbReference type="Pfam" id="PF17788">
    <property type="entry name" value="HypF_C"/>
    <property type="match status" value="1"/>
</dbReference>
<comment type="pathway">
    <text evidence="1">Protein modification; [NiFe] hydrogenase maturation.</text>
</comment>
<dbReference type="Pfam" id="PF22521">
    <property type="entry name" value="HypF_C_2"/>
    <property type="match status" value="1"/>
</dbReference>
<comment type="similarity">
    <text evidence="2 8">Belongs to the carbamoyltransferase HypF family.</text>
</comment>
<dbReference type="InterPro" id="IPR036046">
    <property type="entry name" value="Acylphosphatase-like_dom_sf"/>
</dbReference>
<dbReference type="RefSeq" id="WP_068543449.1">
    <property type="nucleotide sequence ID" value="NZ_LSFI01000051.1"/>
</dbReference>
<dbReference type="SUPFAM" id="SSF53067">
    <property type="entry name" value="Actin-like ATPase domain"/>
    <property type="match status" value="1"/>
</dbReference>
<dbReference type="GO" id="GO:0016743">
    <property type="term" value="F:carboxyl- or carbamoyltransferase activity"/>
    <property type="evidence" value="ECO:0007669"/>
    <property type="project" value="UniProtKB-UniRule"/>
</dbReference>
<comment type="catalytic activity">
    <reaction evidence="7">
        <text>C-terminal L-cysteinyl-[HypE protein] + carbamoyl phosphate + ATP + H2O = C-terminal S-carboxamide-L-cysteinyl-[HypE protein] + AMP + phosphate + diphosphate + H(+)</text>
        <dbReference type="Rhea" id="RHEA:55636"/>
        <dbReference type="Rhea" id="RHEA-COMP:14247"/>
        <dbReference type="Rhea" id="RHEA-COMP:14392"/>
        <dbReference type="ChEBI" id="CHEBI:15377"/>
        <dbReference type="ChEBI" id="CHEBI:15378"/>
        <dbReference type="ChEBI" id="CHEBI:30616"/>
        <dbReference type="ChEBI" id="CHEBI:33019"/>
        <dbReference type="ChEBI" id="CHEBI:43474"/>
        <dbReference type="ChEBI" id="CHEBI:58228"/>
        <dbReference type="ChEBI" id="CHEBI:76913"/>
        <dbReference type="ChEBI" id="CHEBI:139126"/>
        <dbReference type="ChEBI" id="CHEBI:456215"/>
    </reaction>
</comment>
<evidence type="ECO:0000313" key="13">
    <source>
        <dbReference type="Proteomes" id="UP000076964"/>
    </source>
</evidence>
<dbReference type="Gene3D" id="3.30.420.40">
    <property type="match status" value="1"/>
</dbReference>
<evidence type="ECO:0000256" key="1">
    <source>
        <dbReference type="ARBA" id="ARBA00004711"/>
    </source>
</evidence>
<dbReference type="PANTHER" id="PTHR42959:SF1">
    <property type="entry name" value="CARBAMOYLTRANSFERASE HYPF"/>
    <property type="match status" value="1"/>
</dbReference>
<dbReference type="Gene3D" id="3.30.110.120">
    <property type="match status" value="1"/>
</dbReference>
<dbReference type="Pfam" id="PF07503">
    <property type="entry name" value="zf-HYPF"/>
    <property type="match status" value="2"/>
</dbReference>
<comment type="caution">
    <text evidence="12">The sequence shown here is derived from an EMBL/GenBank/DDBJ whole genome shotgun (WGS) entry which is preliminary data.</text>
</comment>
<evidence type="ECO:0000259" key="11">
    <source>
        <dbReference type="PROSITE" id="PS51163"/>
    </source>
</evidence>
<dbReference type="AlphaFoldDB" id="A0A177E650"/>
<evidence type="ECO:0000256" key="6">
    <source>
        <dbReference type="ARBA" id="ARBA00022833"/>
    </source>
</evidence>
<dbReference type="PROSITE" id="PS51160">
    <property type="entry name" value="ACYLPHOSPHATASE_3"/>
    <property type="match status" value="1"/>
</dbReference>
<dbReference type="Proteomes" id="UP000076964">
    <property type="component" value="Unassembled WGS sequence"/>
</dbReference>
<keyword evidence="4" id="KW-0479">Metal-binding</keyword>
<keyword evidence="5" id="KW-0863">Zinc-finger</keyword>
<dbReference type="GO" id="GO:0008270">
    <property type="term" value="F:zinc ion binding"/>
    <property type="evidence" value="ECO:0007669"/>
    <property type="project" value="UniProtKB-KW"/>
</dbReference>
<evidence type="ECO:0000256" key="9">
    <source>
        <dbReference type="PROSITE-ProRule" id="PRU00520"/>
    </source>
</evidence>
<dbReference type="PROSITE" id="PS00150">
    <property type="entry name" value="ACYLPHOSPHATASE_1"/>
    <property type="match status" value="1"/>
</dbReference>
<reference evidence="12 13" key="1">
    <citation type="submission" date="2016-02" db="EMBL/GenBank/DDBJ databases">
        <title>Draft genome sequence of Thermodesulfatator sp. S606.</title>
        <authorList>
            <person name="Lai Q."/>
            <person name="Cao J."/>
            <person name="Dupont S."/>
            <person name="Shao Z."/>
            <person name="Jebbar M."/>
            <person name="Alain K."/>
        </authorList>
    </citation>
    <scope>NUCLEOTIDE SEQUENCE [LARGE SCALE GENOMIC DNA]</scope>
    <source>
        <strain evidence="12 13">S606</strain>
    </source>
</reference>
<sequence>MAGHTQGLSIIVKGVVQGVGFRPFVYRLAKSLNIAGHIRNTGEGVLIKVWGNKSQLEAFLKGLQEETPPLARLEEIITRPLNGTPPEGFNVLESEAGHKQAKIPADVATCEACLAELFDPQDRRYRYPFINCTDCGPRFSVIFDLPYDREKTTMRVFPMCPECLAEYQNPEDRRFHAEPNACPKCGPNIWLVDKNGQKIDTEDPLSYAIETLRQGKILALRGLGGFLLACDATNEKVVKLLRQRKRRPQKPFAIMVRDLKGAERLAFLNEEEKEILTSPKRPILLARKKTPSSLAEEIAPGLAFIGLMLPYTPLHHLLLREGNFLALVMTSGNLSGEPLCVTNEKALQRLSDIADLFLCHNREIVQGIDDSVVRVIEGKPRLIRRARGYVPEPLPFPYETEAILAFGAHLKNTFTITRGKEAFVSQHIGDLEDLETLNFFKKTLKHFKNLLEVKPQVLVCDLHPGYLSTQLAAEEAQKKGLPLVKVQHHVAHAAAVAGEFGLKPPFLALILDGLGLGDDGNLWGGEIFKIEKGRYERLGHLLPVKQPGGDAASRETWRMLLAYLYEIFGDETSKIAEKLLPQAYHEKVPLVLKMLERGVNSPKTTSTGRLFDTCAALLGLCFEQSYEGEAPMFLESLAEKAQKGPIFSLPILQEKRFMLDARTLIKDLLKNLDKYPREELALAFHLSLARGFKDILLLLSQKTKLKNIVLAGGVFQNKILTEALVESLNKEELKVYLPEKLPVNDGAISYGQVVWAAWVYERDMAKQS</sequence>
<dbReference type="SUPFAM" id="SSF54975">
    <property type="entry name" value="Acylphosphatase/BLUF domain-like"/>
    <property type="match status" value="1"/>
</dbReference>
<dbReference type="InterPro" id="IPR055128">
    <property type="entry name" value="HypF_C_2"/>
</dbReference>
<proteinExistence type="inferred from homology"/>
<feature type="domain" description="YrdC-like" evidence="11">
    <location>
        <begin position="202"/>
        <end position="388"/>
    </location>
</feature>
<dbReference type="UniPathway" id="UPA00335"/>
<keyword evidence="9" id="KW-0378">Hydrolase</keyword>
<feature type="active site" evidence="9">
    <location>
        <position position="22"/>
    </location>
</feature>
<dbReference type="InterPro" id="IPR001792">
    <property type="entry name" value="Acylphosphatase-like_dom"/>
</dbReference>
<evidence type="ECO:0000256" key="8">
    <source>
        <dbReference type="PIRNR" id="PIRNR006256"/>
    </source>
</evidence>
<feature type="domain" description="Acylphosphatase-like" evidence="10">
    <location>
        <begin position="7"/>
        <end position="93"/>
    </location>
</feature>
<dbReference type="GO" id="GO:0016874">
    <property type="term" value="F:ligase activity"/>
    <property type="evidence" value="ECO:0007669"/>
    <property type="project" value="UniProtKB-UniRule"/>
</dbReference>
<dbReference type="InterPro" id="IPR006070">
    <property type="entry name" value="Sua5-like_dom"/>
</dbReference>
<comment type="catalytic activity">
    <reaction evidence="9">
        <text>an acyl phosphate + H2O = a carboxylate + phosphate + H(+)</text>
        <dbReference type="Rhea" id="RHEA:14965"/>
        <dbReference type="ChEBI" id="CHEBI:15377"/>
        <dbReference type="ChEBI" id="CHEBI:15378"/>
        <dbReference type="ChEBI" id="CHEBI:29067"/>
        <dbReference type="ChEBI" id="CHEBI:43474"/>
        <dbReference type="ChEBI" id="CHEBI:59918"/>
        <dbReference type="EC" id="3.6.1.7"/>
    </reaction>
</comment>
<protein>
    <recommendedName>
        <fullName evidence="8">Carbamoyltransferase</fullName>
        <ecNumber evidence="8">6.2.-.-</ecNumber>
    </recommendedName>
</protein>
<name>A0A177E650_9BACT</name>
<keyword evidence="3" id="KW-0436">Ligase</keyword>